<keyword evidence="6" id="KW-0175">Coiled coil</keyword>
<dbReference type="PROSITE" id="PS50109">
    <property type="entry name" value="HIS_KIN"/>
    <property type="match status" value="1"/>
</dbReference>
<dbReference type="CDD" id="cd00082">
    <property type="entry name" value="HisKA"/>
    <property type="match status" value="1"/>
</dbReference>
<dbReference type="AlphaFoldDB" id="A0A557R0Z9"/>
<dbReference type="InterPro" id="IPR036890">
    <property type="entry name" value="HATPase_C_sf"/>
</dbReference>
<dbReference type="PANTHER" id="PTHR43711:SF28">
    <property type="entry name" value="SENSOR HISTIDINE KINASE YXDK"/>
    <property type="match status" value="1"/>
</dbReference>
<dbReference type="CDD" id="cd00075">
    <property type="entry name" value="HATPase"/>
    <property type="match status" value="1"/>
</dbReference>
<gene>
    <name evidence="9" type="ORF">FHP91_04050</name>
</gene>
<dbReference type="OrthoDB" id="6114847at2"/>
<feature type="transmembrane region" description="Helical" evidence="7">
    <location>
        <begin position="176"/>
        <end position="193"/>
    </location>
</feature>
<keyword evidence="3" id="KW-0808">Transferase</keyword>
<evidence type="ECO:0000256" key="1">
    <source>
        <dbReference type="ARBA" id="ARBA00000085"/>
    </source>
</evidence>
<dbReference type="EMBL" id="VMNK01000003">
    <property type="protein sequence ID" value="TVO58843.1"/>
    <property type="molecule type" value="Genomic_DNA"/>
</dbReference>
<proteinExistence type="predicted"/>
<keyword evidence="7" id="KW-0812">Transmembrane</keyword>
<protein>
    <recommendedName>
        <fullName evidence="2">histidine kinase</fullName>
        <ecNumber evidence="2">2.7.13.3</ecNumber>
    </recommendedName>
</protein>
<comment type="catalytic activity">
    <reaction evidence="1">
        <text>ATP + protein L-histidine = ADP + protein N-phospho-L-histidine.</text>
        <dbReference type="EC" id="2.7.13.3"/>
    </reaction>
</comment>
<keyword evidence="4 9" id="KW-0418">Kinase</keyword>
<keyword evidence="5" id="KW-0902">Two-component regulatory system</keyword>
<feature type="transmembrane region" description="Helical" evidence="7">
    <location>
        <begin position="233"/>
        <end position="256"/>
    </location>
</feature>
<dbReference type="EC" id="2.7.13.3" evidence="2"/>
<evidence type="ECO:0000256" key="4">
    <source>
        <dbReference type="ARBA" id="ARBA00022777"/>
    </source>
</evidence>
<evidence type="ECO:0000259" key="8">
    <source>
        <dbReference type="PROSITE" id="PS50109"/>
    </source>
</evidence>
<dbReference type="Pfam" id="PF02518">
    <property type="entry name" value="HATPase_c"/>
    <property type="match status" value="1"/>
</dbReference>
<evidence type="ECO:0000256" key="5">
    <source>
        <dbReference type="ARBA" id="ARBA00023012"/>
    </source>
</evidence>
<dbReference type="InterPro" id="IPR003661">
    <property type="entry name" value="HisK_dim/P_dom"/>
</dbReference>
<dbReference type="InterPro" id="IPR036097">
    <property type="entry name" value="HisK_dim/P_sf"/>
</dbReference>
<dbReference type="Gene3D" id="3.30.565.10">
    <property type="entry name" value="Histidine kinase-like ATPase, C-terminal domain"/>
    <property type="match status" value="1"/>
</dbReference>
<accession>A0A557R0Z9</accession>
<evidence type="ECO:0000313" key="10">
    <source>
        <dbReference type="Proteomes" id="UP000319502"/>
    </source>
</evidence>
<dbReference type="Gene3D" id="1.10.287.130">
    <property type="match status" value="1"/>
</dbReference>
<organism evidence="9 10">
    <name type="scientific">Denitromonas halophila</name>
    <dbReference type="NCBI Taxonomy" id="1629404"/>
    <lineage>
        <taxon>Bacteria</taxon>
        <taxon>Pseudomonadati</taxon>
        <taxon>Pseudomonadota</taxon>
        <taxon>Betaproteobacteria</taxon>
        <taxon>Rhodocyclales</taxon>
        <taxon>Zoogloeaceae</taxon>
        <taxon>Denitromonas</taxon>
    </lineage>
</organism>
<name>A0A557R0Z9_9RHOO</name>
<feature type="transmembrane region" description="Helical" evidence="7">
    <location>
        <begin position="46"/>
        <end position="70"/>
    </location>
</feature>
<dbReference type="Proteomes" id="UP000319502">
    <property type="component" value="Unassembled WGS sequence"/>
</dbReference>
<keyword evidence="7" id="KW-0472">Membrane</keyword>
<evidence type="ECO:0000313" key="9">
    <source>
        <dbReference type="EMBL" id="TVO58843.1"/>
    </source>
</evidence>
<dbReference type="PANTHER" id="PTHR43711">
    <property type="entry name" value="TWO-COMPONENT HISTIDINE KINASE"/>
    <property type="match status" value="1"/>
</dbReference>
<sequence length="552" mass="59690">MSEPRGRRCVEWGADPMLPSRAASNNEGFRPERPMPGYPIMMTPSLLCRLGAALRCLLPLAGLLPLPALALTPGATAGAGDIAFYTFTLSAAAFSAAIIAAYRQPKWLPYVLLTVLLALNAAAQDGMLAQVLGETDFVLWALPFIITTAVTAYGYWLVAARLEIPHALVRFRRPSLILAVVSGLLCVSSALWLKRIPLTAMWVPANALFFGMLLAQTLPPLTWQTPDPGLRRIIRAFPVVLGGVAVAVYLGHWLAFDFDRATLNQINRGLMVLVAVFALTIVIWQAFAAAREKVDAERRVLEAAKAEADLQLALVRAERDYERARALAERHRTQLASVSHDLKQPITALRIAIDDLQREAQGTEADKLDRAVDYIDSLARAYLDEELAAGPRGGAVDDSPAPARETVSTLIFAAMLRQMFADDAARRGVDLRVRATEAWVCVDPLSTMRVMTNLIGNALAHAAPTRILVTFRQRTGQVCFQVRDNGRGMDADMLARVGEPGVRGDTDSDGHGLGLGIVQALCDAGDMRFTLASAAGRGTCATIIITRVAPPA</sequence>
<dbReference type="InterPro" id="IPR050736">
    <property type="entry name" value="Sensor_HK_Regulatory"/>
</dbReference>
<dbReference type="SUPFAM" id="SSF47384">
    <property type="entry name" value="Homodimeric domain of signal transducing histidine kinase"/>
    <property type="match status" value="1"/>
</dbReference>
<evidence type="ECO:0000256" key="3">
    <source>
        <dbReference type="ARBA" id="ARBA00022679"/>
    </source>
</evidence>
<feature type="transmembrane region" description="Helical" evidence="7">
    <location>
        <begin position="137"/>
        <end position="156"/>
    </location>
</feature>
<dbReference type="InterPro" id="IPR003594">
    <property type="entry name" value="HATPase_dom"/>
</dbReference>
<dbReference type="SMART" id="SM00387">
    <property type="entry name" value="HATPase_c"/>
    <property type="match status" value="1"/>
</dbReference>
<comment type="caution">
    <text evidence="9">The sequence shown here is derived from an EMBL/GenBank/DDBJ whole genome shotgun (WGS) entry which is preliminary data.</text>
</comment>
<dbReference type="SUPFAM" id="SSF55874">
    <property type="entry name" value="ATPase domain of HSP90 chaperone/DNA topoisomerase II/histidine kinase"/>
    <property type="match status" value="1"/>
</dbReference>
<keyword evidence="7" id="KW-1133">Transmembrane helix</keyword>
<dbReference type="GO" id="GO:0000155">
    <property type="term" value="F:phosphorelay sensor kinase activity"/>
    <property type="evidence" value="ECO:0007669"/>
    <property type="project" value="InterPro"/>
</dbReference>
<evidence type="ECO:0000256" key="6">
    <source>
        <dbReference type="SAM" id="Coils"/>
    </source>
</evidence>
<feature type="domain" description="Histidine kinase" evidence="8">
    <location>
        <begin position="337"/>
        <end position="549"/>
    </location>
</feature>
<evidence type="ECO:0000256" key="7">
    <source>
        <dbReference type="SAM" id="Phobius"/>
    </source>
</evidence>
<keyword evidence="10" id="KW-1185">Reference proteome</keyword>
<dbReference type="InterPro" id="IPR005467">
    <property type="entry name" value="His_kinase_dom"/>
</dbReference>
<feature type="transmembrane region" description="Helical" evidence="7">
    <location>
        <begin position="82"/>
        <end position="102"/>
    </location>
</feature>
<reference evidence="9 10" key="1">
    <citation type="submission" date="2019-07" db="EMBL/GenBank/DDBJ databases">
        <title>The pathways for chlorine oxyanion respiration interact through the shared metabolite chlorate.</title>
        <authorList>
            <person name="Barnum T.P."/>
            <person name="Cheng Y."/>
            <person name="Hill K.A."/>
            <person name="Lucas L.N."/>
            <person name="Carlson H.K."/>
            <person name="Coates J.D."/>
        </authorList>
    </citation>
    <scope>NUCLEOTIDE SEQUENCE [LARGE SCALE GENOMIC DNA]</scope>
    <source>
        <strain evidence="9 10">SFB-3</strain>
    </source>
</reference>
<feature type="coiled-coil region" evidence="6">
    <location>
        <begin position="287"/>
        <end position="366"/>
    </location>
</feature>
<feature type="transmembrane region" description="Helical" evidence="7">
    <location>
        <begin position="268"/>
        <end position="290"/>
    </location>
</feature>
<feature type="transmembrane region" description="Helical" evidence="7">
    <location>
        <begin position="199"/>
        <end position="221"/>
    </location>
</feature>
<evidence type="ECO:0000256" key="2">
    <source>
        <dbReference type="ARBA" id="ARBA00012438"/>
    </source>
</evidence>